<keyword evidence="1" id="KW-0472">Membrane</keyword>
<dbReference type="EMBL" id="JAULSV010000002">
    <property type="protein sequence ID" value="KAK0652143.1"/>
    <property type="molecule type" value="Genomic_DNA"/>
</dbReference>
<evidence type="ECO:0000256" key="1">
    <source>
        <dbReference type="SAM" id="Phobius"/>
    </source>
</evidence>
<evidence type="ECO:0000313" key="3">
    <source>
        <dbReference type="Proteomes" id="UP001174936"/>
    </source>
</evidence>
<evidence type="ECO:0000313" key="2">
    <source>
        <dbReference type="EMBL" id="KAK0652143.1"/>
    </source>
</evidence>
<keyword evidence="1" id="KW-1133">Transmembrane helix</keyword>
<gene>
    <name evidence="2" type="ORF">B0T16DRAFT_95834</name>
</gene>
<dbReference type="Proteomes" id="UP001174936">
    <property type="component" value="Unassembled WGS sequence"/>
</dbReference>
<name>A0AA39YGK3_9PEZI</name>
<protein>
    <submittedName>
        <fullName evidence="2">Uncharacterized protein</fullName>
    </submittedName>
</protein>
<proteinExistence type="predicted"/>
<organism evidence="2 3">
    <name type="scientific">Cercophora newfieldiana</name>
    <dbReference type="NCBI Taxonomy" id="92897"/>
    <lineage>
        <taxon>Eukaryota</taxon>
        <taxon>Fungi</taxon>
        <taxon>Dikarya</taxon>
        <taxon>Ascomycota</taxon>
        <taxon>Pezizomycotina</taxon>
        <taxon>Sordariomycetes</taxon>
        <taxon>Sordariomycetidae</taxon>
        <taxon>Sordariales</taxon>
        <taxon>Lasiosphaeriaceae</taxon>
        <taxon>Cercophora</taxon>
    </lineage>
</organism>
<keyword evidence="3" id="KW-1185">Reference proteome</keyword>
<reference evidence="2" key="1">
    <citation type="submission" date="2023-06" db="EMBL/GenBank/DDBJ databases">
        <title>Genome-scale phylogeny and comparative genomics of the fungal order Sordariales.</title>
        <authorList>
            <consortium name="Lawrence Berkeley National Laboratory"/>
            <person name="Hensen N."/>
            <person name="Bonometti L."/>
            <person name="Westerberg I."/>
            <person name="Brannstrom I.O."/>
            <person name="Guillou S."/>
            <person name="Cros-Aarteil S."/>
            <person name="Calhoun S."/>
            <person name="Haridas S."/>
            <person name="Kuo A."/>
            <person name="Mondo S."/>
            <person name="Pangilinan J."/>
            <person name="Riley R."/>
            <person name="Labutti K."/>
            <person name="Andreopoulos B."/>
            <person name="Lipzen A."/>
            <person name="Chen C."/>
            <person name="Yanf M."/>
            <person name="Daum C."/>
            <person name="Ng V."/>
            <person name="Clum A."/>
            <person name="Steindorff A."/>
            <person name="Ohm R."/>
            <person name="Martin F."/>
            <person name="Silar P."/>
            <person name="Natvig D."/>
            <person name="Lalanne C."/>
            <person name="Gautier V."/>
            <person name="Ament-Velasquez S.L."/>
            <person name="Kruys A."/>
            <person name="Hutchinson M.I."/>
            <person name="Powell A.J."/>
            <person name="Barry K."/>
            <person name="Miller A.N."/>
            <person name="Grigoriev I.V."/>
            <person name="Debuchy R."/>
            <person name="Gladieux P."/>
            <person name="Thoren M.H."/>
            <person name="Johannesson H."/>
        </authorList>
    </citation>
    <scope>NUCLEOTIDE SEQUENCE</scope>
    <source>
        <strain evidence="2">SMH2532-1</strain>
    </source>
</reference>
<feature type="transmembrane region" description="Helical" evidence="1">
    <location>
        <begin position="32"/>
        <end position="52"/>
    </location>
</feature>
<accession>A0AA39YGK3</accession>
<dbReference type="AlphaFoldDB" id="A0AA39YGK3"/>
<sequence>MRFATVMVLWIEWYPLNLCYWSAGICAYLNDYLFNLPAAAWCLVGFGFWLCMGSGQHSFDNSYDRASGRSGEDKGFFEFGSDFLGKCPCLLRPEDTGVVQAVTVLMTLQPSQTRRLSIVVF</sequence>
<keyword evidence="1" id="KW-0812">Transmembrane</keyword>
<comment type="caution">
    <text evidence="2">The sequence shown here is derived from an EMBL/GenBank/DDBJ whole genome shotgun (WGS) entry which is preliminary data.</text>
</comment>